<dbReference type="InterPro" id="IPR010897">
    <property type="entry name" value="Spore_II_P"/>
</dbReference>
<evidence type="ECO:0000256" key="2">
    <source>
        <dbReference type="SAM" id="SignalP"/>
    </source>
</evidence>
<evidence type="ECO:0000313" key="3">
    <source>
        <dbReference type="EMBL" id="KQL50917.1"/>
    </source>
</evidence>
<dbReference type="NCBIfam" id="TIGR02867">
    <property type="entry name" value="spore_II_P"/>
    <property type="match status" value="1"/>
</dbReference>
<dbReference type="AlphaFoldDB" id="A0A0Q3WR84"/>
<feature type="signal peptide" evidence="2">
    <location>
        <begin position="1"/>
        <end position="19"/>
    </location>
</feature>
<feature type="compositionally biased region" description="Basic and acidic residues" evidence="1">
    <location>
        <begin position="123"/>
        <end position="132"/>
    </location>
</feature>
<gene>
    <name evidence="3" type="ORF">AN964_24120</name>
</gene>
<keyword evidence="4" id="KW-1185">Reference proteome</keyword>
<evidence type="ECO:0000256" key="1">
    <source>
        <dbReference type="SAM" id="MobiDB-lite"/>
    </source>
</evidence>
<dbReference type="STRING" id="157838.AN964_24120"/>
<comment type="caution">
    <text evidence="3">The sequence shown here is derived from an EMBL/GenBank/DDBJ whole genome shotgun (WGS) entry which is preliminary data.</text>
</comment>
<proteinExistence type="predicted"/>
<evidence type="ECO:0000313" key="4">
    <source>
        <dbReference type="Proteomes" id="UP000051888"/>
    </source>
</evidence>
<protein>
    <recommendedName>
        <fullName evidence="5">Stage II sporulation protein P</fullName>
    </recommendedName>
</protein>
<organism evidence="3 4">
    <name type="scientific">Heyndrickxia shackletonii</name>
    <dbReference type="NCBI Taxonomy" id="157838"/>
    <lineage>
        <taxon>Bacteria</taxon>
        <taxon>Bacillati</taxon>
        <taxon>Bacillota</taxon>
        <taxon>Bacilli</taxon>
        <taxon>Bacillales</taxon>
        <taxon>Bacillaceae</taxon>
        <taxon>Heyndrickxia</taxon>
    </lineage>
</organism>
<dbReference type="EMBL" id="LJJC01000015">
    <property type="protein sequence ID" value="KQL50917.1"/>
    <property type="molecule type" value="Genomic_DNA"/>
</dbReference>
<feature type="chain" id="PRO_5006209261" description="Stage II sporulation protein P" evidence="2">
    <location>
        <begin position="20"/>
        <end position="364"/>
    </location>
</feature>
<evidence type="ECO:0008006" key="5">
    <source>
        <dbReference type="Google" id="ProtNLM"/>
    </source>
</evidence>
<feature type="region of interest" description="Disordered" evidence="1">
    <location>
        <begin position="123"/>
        <end position="145"/>
    </location>
</feature>
<dbReference type="Pfam" id="PF07454">
    <property type="entry name" value="SpoIIP"/>
    <property type="match status" value="1"/>
</dbReference>
<accession>A0A0Q3WR84</accession>
<reference evidence="3 4" key="1">
    <citation type="submission" date="2015-09" db="EMBL/GenBank/DDBJ databases">
        <title>Genome sequencing project for genomic taxonomy and phylogenomics of Bacillus-like bacteria.</title>
        <authorList>
            <person name="Liu B."/>
            <person name="Wang J."/>
            <person name="Zhu Y."/>
            <person name="Liu G."/>
            <person name="Chen Q."/>
            <person name="Chen Z."/>
            <person name="Lan J."/>
            <person name="Che J."/>
            <person name="Ge C."/>
            <person name="Shi H."/>
            <person name="Pan Z."/>
            <person name="Liu X."/>
        </authorList>
    </citation>
    <scope>NUCLEOTIDE SEQUENCE [LARGE SCALE GENOMIC DNA]</scope>
    <source>
        <strain evidence="3 4">LMG 18435</strain>
    </source>
</reference>
<name>A0A0Q3WR84_9BACI</name>
<keyword evidence="2" id="KW-0732">Signal</keyword>
<dbReference type="PATRIC" id="fig|157838.3.peg.5308"/>
<sequence length="364" mass="40606">MVFLFVFCLVISPLSPSSASLKHSMSKSDISGLFVYMLQSENHSLFADKHVHADISLSKVLFTLVTNINPSKSITLLGSEIPGLDVYNTEIAIAGKGTNLTNLPFDPPPKSDDDITKERQIADEQNVNDKENNSGGNNQQGQDDKNNLKKAVYIYHTHSWESFLPLINGAKVPDDATSTNNKINVVAVGTRLSQDLINKGIGVEHDTSNMGAELKGKNWNYNNSYTLSREHVQEAMTGDRDVKFLIDIHRDSQRKAITTTTINDKKYARIDIIVGKENQNYKENLNYAKELNSLLEKLYPGLSRGVFIKSKSDGNGIYNQDLSNRSILLEFGGVDNNLEELYNAVDAFAKVFSEYYWKAEEVNG</sequence>
<dbReference type="SUPFAM" id="SSF53187">
    <property type="entry name" value="Zn-dependent exopeptidases"/>
    <property type="match status" value="1"/>
</dbReference>
<dbReference type="Proteomes" id="UP000051888">
    <property type="component" value="Unassembled WGS sequence"/>
</dbReference>